<dbReference type="InterPro" id="IPR011991">
    <property type="entry name" value="ArsR-like_HTH"/>
</dbReference>
<dbReference type="PROSITE" id="PS50987">
    <property type="entry name" value="HTH_ARSR_2"/>
    <property type="match status" value="1"/>
</dbReference>
<gene>
    <name evidence="2" type="ORF">CGL51_09920</name>
    <name evidence="3" type="ORF">CGL52_06510</name>
</gene>
<name>A0A371QW78_9CREN</name>
<dbReference type="Gene3D" id="1.10.10.10">
    <property type="entry name" value="Winged helix-like DNA-binding domain superfamily/Winged helix DNA-binding domain"/>
    <property type="match status" value="1"/>
</dbReference>
<dbReference type="Proteomes" id="UP000257123">
    <property type="component" value="Unassembled WGS sequence"/>
</dbReference>
<evidence type="ECO:0000313" key="2">
    <source>
        <dbReference type="EMBL" id="RFA94549.1"/>
    </source>
</evidence>
<dbReference type="InterPro" id="IPR036390">
    <property type="entry name" value="WH_DNA-bd_sf"/>
</dbReference>
<dbReference type="GO" id="GO:0003700">
    <property type="term" value="F:DNA-binding transcription factor activity"/>
    <property type="evidence" value="ECO:0007669"/>
    <property type="project" value="InterPro"/>
</dbReference>
<evidence type="ECO:0000259" key="1">
    <source>
        <dbReference type="PROSITE" id="PS50987"/>
    </source>
</evidence>
<organism evidence="2 5">
    <name type="scientific">Pyrobaculum aerophilum</name>
    <dbReference type="NCBI Taxonomy" id="13773"/>
    <lineage>
        <taxon>Archaea</taxon>
        <taxon>Thermoproteota</taxon>
        <taxon>Thermoprotei</taxon>
        <taxon>Thermoproteales</taxon>
        <taxon>Thermoproteaceae</taxon>
        <taxon>Pyrobaculum</taxon>
    </lineage>
</organism>
<reference evidence="4 5" key="1">
    <citation type="submission" date="2017-07" db="EMBL/GenBank/DDBJ databases">
        <title>Draft genome sequence of aerobic hyperthermophilic archaea, Pyrobaculum aerophilum YKB31 and YKB32.</title>
        <authorList>
            <person name="Mochizuki T."/>
            <person name="Berliner A.J."/>
            <person name="Yoshida-Takashima Y."/>
            <person name="Takaki Y."/>
            <person name="Nunoura T."/>
            <person name="Takai K."/>
        </authorList>
    </citation>
    <scope>NUCLEOTIDE SEQUENCE [LARGE SCALE GENOMIC DNA]</scope>
    <source>
        <strain evidence="2 5">YKB31</strain>
        <strain evidence="3 4">YKB32</strain>
    </source>
</reference>
<dbReference type="SUPFAM" id="SSF46785">
    <property type="entry name" value="Winged helix' DNA-binding domain"/>
    <property type="match status" value="1"/>
</dbReference>
<feature type="domain" description="HTH arsR-type" evidence="1">
    <location>
        <begin position="1"/>
        <end position="67"/>
    </location>
</feature>
<dbReference type="AlphaFoldDB" id="A0A371QW78"/>
<dbReference type="InterPro" id="IPR001845">
    <property type="entry name" value="HTH_ArsR_DNA-bd_dom"/>
</dbReference>
<dbReference type="OrthoDB" id="35765at2157"/>
<comment type="caution">
    <text evidence="2">The sequence shown here is derived from an EMBL/GenBank/DDBJ whole genome shotgun (WGS) entry which is preliminary data.</text>
</comment>
<sequence>MIVKALRERPMNMNELAKQLDLDFKTVKYHLDILREHGMVEKIGNGYGAVYVISKILQKYWNYLEQC</sequence>
<proteinExistence type="predicted"/>
<accession>A0A371QW78</accession>
<dbReference type="InterPro" id="IPR036388">
    <property type="entry name" value="WH-like_DNA-bd_sf"/>
</dbReference>
<dbReference type="EMBL" id="NMUE01000035">
    <property type="protein sequence ID" value="RFA94549.1"/>
    <property type="molecule type" value="Genomic_DNA"/>
</dbReference>
<evidence type="ECO:0000313" key="5">
    <source>
        <dbReference type="Proteomes" id="UP000257123"/>
    </source>
</evidence>
<dbReference type="CDD" id="cd00090">
    <property type="entry name" value="HTH_ARSR"/>
    <property type="match status" value="1"/>
</dbReference>
<dbReference type="EMBL" id="NMUF01000014">
    <property type="protein sequence ID" value="RFA98664.1"/>
    <property type="molecule type" value="Genomic_DNA"/>
</dbReference>
<evidence type="ECO:0000313" key="4">
    <source>
        <dbReference type="Proteomes" id="UP000256877"/>
    </source>
</evidence>
<protein>
    <submittedName>
        <fullName evidence="2">Transcriptional regulator</fullName>
    </submittedName>
</protein>
<dbReference type="Pfam" id="PF01022">
    <property type="entry name" value="HTH_5"/>
    <property type="match status" value="1"/>
</dbReference>
<dbReference type="Proteomes" id="UP000256877">
    <property type="component" value="Unassembled WGS sequence"/>
</dbReference>
<evidence type="ECO:0000313" key="3">
    <source>
        <dbReference type="EMBL" id="RFA98664.1"/>
    </source>
</evidence>